<gene>
    <name evidence="1" type="ORF">HFQ13_09520</name>
</gene>
<proteinExistence type="predicted"/>
<dbReference type="Proteomes" id="UP001197378">
    <property type="component" value="Unassembled WGS sequence"/>
</dbReference>
<comment type="caution">
    <text evidence="1">The sequence shown here is derived from an EMBL/GenBank/DDBJ whole genome shotgun (WGS) entry which is preliminary data.</text>
</comment>
<evidence type="ECO:0000313" key="2">
    <source>
        <dbReference type="Proteomes" id="UP001197378"/>
    </source>
</evidence>
<reference evidence="1" key="1">
    <citation type="journal article" date="2021" name="ISME J.">
        <title>Genomic evolution of the class Acidithiobacillia: deep-branching Proteobacteria living in extreme acidic conditions.</title>
        <authorList>
            <person name="Moya-Beltran A."/>
            <person name="Beard S."/>
            <person name="Rojas-Villalobos C."/>
            <person name="Issotta F."/>
            <person name="Gallardo Y."/>
            <person name="Ulloa R."/>
            <person name="Giaveno A."/>
            <person name="Degli Esposti M."/>
            <person name="Johnson D.B."/>
            <person name="Quatrini R."/>
        </authorList>
    </citation>
    <scope>NUCLEOTIDE SEQUENCE</scope>
    <source>
        <strain evidence="1">VAN18-1</strain>
    </source>
</reference>
<dbReference type="EMBL" id="JAAXYO010000148">
    <property type="protein sequence ID" value="MBU2788433.1"/>
    <property type="molecule type" value="Genomic_DNA"/>
</dbReference>
<organism evidence="1 2">
    <name type="scientific">Igneacidithiobacillus copahuensis</name>
    <dbReference type="NCBI Taxonomy" id="2724909"/>
    <lineage>
        <taxon>Bacteria</taxon>
        <taxon>Pseudomonadati</taxon>
        <taxon>Pseudomonadota</taxon>
        <taxon>Acidithiobacillia</taxon>
        <taxon>Acidithiobacillales</taxon>
        <taxon>Acidithiobacillaceae</taxon>
        <taxon>Igneacidithiobacillus</taxon>
    </lineage>
</organism>
<dbReference type="AlphaFoldDB" id="A0AAE3CK28"/>
<dbReference type="RefSeq" id="WP_215871272.1">
    <property type="nucleotide sequence ID" value="NZ_JAAXYO010000148.1"/>
</dbReference>
<evidence type="ECO:0000313" key="1">
    <source>
        <dbReference type="EMBL" id="MBU2788433.1"/>
    </source>
</evidence>
<accession>A0AAE3CK28</accession>
<name>A0AAE3CK28_9PROT</name>
<protein>
    <submittedName>
        <fullName evidence="1">Uncharacterized protein</fullName>
    </submittedName>
</protein>
<sequence>MPELPAFREQVRRAHAQLIHQVVAVCQNADRRPALADSLRAASANGWQELVTRLERILAGERDATLLLGLDDEDRIVVESVLQGLQDPLSLPSPGTQADPSFAAPGIAGIVVAAQRGDIQALQWLGQMAGQMQRAGGEMAKLGACLGPLSQGKTDVERLGKGLGASTRGLLQQIVEEMHKLQAQ</sequence>
<keyword evidence="2" id="KW-1185">Reference proteome</keyword>